<dbReference type="Gene3D" id="3.40.50.300">
    <property type="entry name" value="P-loop containing nucleotide triphosphate hydrolases"/>
    <property type="match status" value="1"/>
</dbReference>
<feature type="domain" description="AAA+ ATPase" evidence="12">
    <location>
        <begin position="39"/>
        <end position="181"/>
    </location>
</feature>
<evidence type="ECO:0000256" key="11">
    <source>
        <dbReference type="ARBA" id="ARBA00049244"/>
    </source>
</evidence>
<comment type="catalytic activity">
    <reaction evidence="11">
        <text>DNA(n) + a 2'-deoxyribonucleoside 5'-triphosphate = DNA(n+1) + diphosphate</text>
        <dbReference type="Rhea" id="RHEA:22508"/>
        <dbReference type="Rhea" id="RHEA-COMP:17339"/>
        <dbReference type="Rhea" id="RHEA-COMP:17340"/>
        <dbReference type="ChEBI" id="CHEBI:33019"/>
        <dbReference type="ChEBI" id="CHEBI:61560"/>
        <dbReference type="ChEBI" id="CHEBI:173112"/>
        <dbReference type="EC" id="2.7.7.7"/>
    </reaction>
</comment>
<dbReference type="NCBIfam" id="NF004046">
    <property type="entry name" value="PRK05563.1"/>
    <property type="match status" value="1"/>
</dbReference>
<organism evidence="13 14">
    <name type="scientific">Candidatus Monoglobus merdigallinarum</name>
    <dbReference type="NCBI Taxonomy" id="2838698"/>
    <lineage>
        <taxon>Bacteria</taxon>
        <taxon>Bacillati</taxon>
        <taxon>Bacillota</taxon>
        <taxon>Clostridia</taxon>
        <taxon>Monoglobales</taxon>
        <taxon>Monoglobaceae</taxon>
        <taxon>Monoglobus</taxon>
    </lineage>
</organism>
<keyword evidence="7" id="KW-0547">Nucleotide-binding</keyword>
<dbReference type="NCBIfam" id="TIGR02397">
    <property type="entry name" value="dnaX_nterm"/>
    <property type="match status" value="1"/>
</dbReference>
<evidence type="ECO:0000259" key="12">
    <source>
        <dbReference type="SMART" id="SM00382"/>
    </source>
</evidence>
<dbReference type="CDD" id="cd00009">
    <property type="entry name" value="AAA"/>
    <property type="match status" value="1"/>
</dbReference>
<dbReference type="Gene3D" id="1.20.272.10">
    <property type="match status" value="1"/>
</dbReference>
<evidence type="ECO:0000313" key="13">
    <source>
        <dbReference type="EMBL" id="HIV85796.1"/>
    </source>
</evidence>
<dbReference type="InterPro" id="IPR045085">
    <property type="entry name" value="HLD_clamp_pol_III_gamma_tau"/>
</dbReference>
<dbReference type="Pfam" id="PF13177">
    <property type="entry name" value="DNA_pol3_delta2"/>
    <property type="match status" value="1"/>
</dbReference>
<keyword evidence="6" id="KW-0479">Metal-binding</keyword>
<evidence type="ECO:0000256" key="8">
    <source>
        <dbReference type="ARBA" id="ARBA00022833"/>
    </source>
</evidence>
<dbReference type="GO" id="GO:0046872">
    <property type="term" value="F:metal ion binding"/>
    <property type="evidence" value="ECO:0007669"/>
    <property type="project" value="UniProtKB-KW"/>
</dbReference>
<keyword evidence="3 13" id="KW-0808">Transferase</keyword>
<keyword evidence="10" id="KW-0239">DNA-directed DNA polymerase</keyword>
<evidence type="ECO:0000313" key="14">
    <source>
        <dbReference type="Proteomes" id="UP000824162"/>
    </source>
</evidence>
<dbReference type="Gene3D" id="1.10.8.60">
    <property type="match status" value="1"/>
</dbReference>
<dbReference type="Pfam" id="PF12169">
    <property type="entry name" value="DNA_pol3_gamma3"/>
    <property type="match status" value="1"/>
</dbReference>
<evidence type="ECO:0000256" key="5">
    <source>
        <dbReference type="ARBA" id="ARBA00022705"/>
    </source>
</evidence>
<dbReference type="GO" id="GO:0003677">
    <property type="term" value="F:DNA binding"/>
    <property type="evidence" value="ECO:0007669"/>
    <property type="project" value="InterPro"/>
</dbReference>
<dbReference type="SUPFAM" id="SSF52540">
    <property type="entry name" value="P-loop containing nucleoside triphosphate hydrolases"/>
    <property type="match status" value="1"/>
</dbReference>
<comment type="similarity">
    <text evidence="1">Belongs to the DnaX/STICHEL family.</text>
</comment>
<dbReference type="EC" id="2.7.7.7" evidence="2"/>
<evidence type="ECO:0000256" key="1">
    <source>
        <dbReference type="ARBA" id="ARBA00006360"/>
    </source>
</evidence>
<dbReference type="InterPro" id="IPR012763">
    <property type="entry name" value="DNA_pol_III_sug/sutau_N"/>
</dbReference>
<comment type="caution">
    <text evidence="13">The sequence shown here is derived from an EMBL/GenBank/DDBJ whole genome shotgun (WGS) entry which is preliminary data.</text>
</comment>
<dbReference type="EMBL" id="DXIJ01000062">
    <property type="protein sequence ID" value="HIV85796.1"/>
    <property type="molecule type" value="Genomic_DNA"/>
</dbReference>
<sequence>MPENYQALYRKWRPQSFDEIVGQEHITKTLKNEIASGRIGHAYLFCGTRGTGKTSAAKIFSRAVNCENPKDGEPCNSCEVCRGIADGRIMDVYEMDAASNNGVDAVRNLREEVIYTPAGCKYKVYIIDEVHMLTIQAFNALLKTLEEPPGHALFILATTEPQKIPKTILSRCRRYDFRRITADAIAGRLKHIAHSEGIAATEDALELIAELGDGSMRDALSILDRCSAFEGELRYADVCEIVGIVDESAMLDISVCIAEGDSTGAVAGLDRVLSAGKDPLAFFEELIGFFRDLLLCRECSEPEQLLEKTPEAAARLKERAEMFTAGQLIYFITTLSEYHNRARAMSSPRVAAEIAVIKMCRPDYSSDLEALSVRLEKLENSIRSGIIKQEPGAEPLPESRPAVSVRKKSAAAAPDGMWSLWPEVLETIKGSSKKLYMFLYKAEVTRDGDVIVVRLKSKNAYDIVATASGIDYMSKLFSDMSGEQLRAKIVCGEEESMSGGSSIADIVNKKEIFGDIIKVKGE</sequence>
<dbReference type="FunFam" id="1.10.8.60:FF:000013">
    <property type="entry name" value="DNA polymerase III subunit gamma/tau"/>
    <property type="match status" value="1"/>
</dbReference>
<evidence type="ECO:0000256" key="3">
    <source>
        <dbReference type="ARBA" id="ARBA00022679"/>
    </source>
</evidence>
<reference evidence="13" key="1">
    <citation type="journal article" date="2021" name="PeerJ">
        <title>Extensive microbial diversity within the chicken gut microbiome revealed by metagenomics and culture.</title>
        <authorList>
            <person name="Gilroy R."/>
            <person name="Ravi A."/>
            <person name="Getino M."/>
            <person name="Pursley I."/>
            <person name="Horton D.L."/>
            <person name="Alikhan N.F."/>
            <person name="Baker D."/>
            <person name="Gharbi K."/>
            <person name="Hall N."/>
            <person name="Watson M."/>
            <person name="Adriaenssens E.M."/>
            <person name="Foster-Nyarko E."/>
            <person name="Jarju S."/>
            <person name="Secka A."/>
            <person name="Antonio M."/>
            <person name="Oren A."/>
            <person name="Chaudhuri R.R."/>
            <person name="La Ragione R."/>
            <person name="Hildebrand F."/>
            <person name="Pallen M.J."/>
        </authorList>
    </citation>
    <scope>NUCLEOTIDE SEQUENCE</scope>
    <source>
        <strain evidence="13">5790</strain>
    </source>
</reference>
<evidence type="ECO:0000256" key="9">
    <source>
        <dbReference type="ARBA" id="ARBA00022840"/>
    </source>
</evidence>
<dbReference type="AlphaFoldDB" id="A0A9D1PRI6"/>
<dbReference type="InterPro" id="IPR008921">
    <property type="entry name" value="DNA_pol3_clamp-load_cplx_C"/>
</dbReference>
<dbReference type="PANTHER" id="PTHR11669">
    <property type="entry name" value="REPLICATION FACTOR C / DNA POLYMERASE III GAMMA-TAU SUBUNIT"/>
    <property type="match status" value="1"/>
</dbReference>
<dbReference type="Pfam" id="PF22608">
    <property type="entry name" value="DNAX_ATPase_lid"/>
    <property type="match status" value="1"/>
</dbReference>
<dbReference type="InterPro" id="IPR003593">
    <property type="entry name" value="AAA+_ATPase"/>
</dbReference>
<dbReference type="GO" id="GO:0009360">
    <property type="term" value="C:DNA polymerase III complex"/>
    <property type="evidence" value="ECO:0007669"/>
    <property type="project" value="InterPro"/>
</dbReference>
<dbReference type="Proteomes" id="UP000824162">
    <property type="component" value="Unassembled WGS sequence"/>
</dbReference>
<dbReference type="InterPro" id="IPR022754">
    <property type="entry name" value="DNA_pol_III_gamma-3"/>
</dbReference>
<keyword evidence="4 13" id="KW-0548">Nucleotidyltransferase</keyword>
<evidence type="ECO:0000256" key="4">
    <source>
        <dbReference type="ARBA" id="ARBA00022695"/>
    </source>
</evidence>
<accession>A0A9D1PRI6</accession>
<dbReference type="InterPro" id="IPR027417">
    <property type="entry name" value="P-loop_NTPase"/>
</dbReference>
<protein>
    <recommendedName>
        <fullName evidence="2">DNA-directed DNA polymerase</fullName>
        <ecNumber evidence="2">2.7.7.7</ecNumber>
    </recommendedName>
</protein>
<dbReference type="GO" id="GO:0006261">
    <property type="term" value="P:DNA-templated DNA replication"/>
    <property type="evidence" value="ECO:0007669"/>
    <property type="project" value="TreeGrafter"/>
</dbReference>
<evidence type="ECO:0000256" key="7">
    <source>
        <dbReference type="ARBA" id="ARBA00022741"/>
    </source>
</evidence>
<gene>
    <name evidence="13" type="primary">dnaX</name>
    <name evidence="13" type="ORF">H9900_03180</name>
</gene>
<reference evidence="13" key="2">
    <citation type="submission" date="2021-04" db="EMBL/GenBank/DDBJ databases">
        <authorList>
            <person name="Gilroy R."/>
        </authorList>
    </citation>
    <scope>NUCLEOTIDE SEQUENCE</scope>
    <source>
        <strain evidence="13">5790</strain>
    </source>
</reference>
<evidence type="ECO:0000256" key="2">
    <source>
        <dbReference type="ARBA" id="ARBA00012417"/>
    </source>
</evidence>
<keyword evidence="8" id="KW-0862">Zinc</keyword>
<dbReference type="PANTHER" id="PTHR11669:SF0">
    <property type="entry name" value="PROTEIN STICHEL-LIKE 2"/>
    <property type="match status" value="1"/>
</dbReference>
<dbReference type="CDD" id="cd18137">
    <property type="entry name" value="HLD_clamp_pol_III_gamma_tau"/>
    <property type="match status" value="1"/>
</dbReference>
<dbReference type="SMART" id="SM00382">
    <property type="entry name" value="AAA"/>
    <property type="match status" value="1"/>
</dbReference>
<dbReference type="GO" id="GO:0005524">
    <property type="term" value="F:ATP binding"/>
    <property type="evidence" value="ECO:0007669"/>
    <property type="project" value="UniProtKB-KW"/>
</dbReference>
<dbReference type="FunFam" id="3.40.50.300:FF:000014">
    <property type="entry name" value="DNA polymerase III subunit gamma/tau"/>
    <property type="match status" value="1"/>
</dbReference>
<dbReference type="InterPro" id="IPR050238">
    <property type="entry name" value="DNA_Rep/Repair_Clamp_Loader"/>
</dbReference>
<evidence type="ECO:0000256" key="10">
    <source>
        <dbReference type="ARBA" id="ARBA00022932"/>
    </source>
</evidence>
<proteinExistence type="inferred from homology"/>
<dbReference type="GO" id="GO:0003887">
    <property type="term" value="F:DNA-directed DNA polymerase activity"/>
    <property type="evidence" value="ECO:0007669"/>
    <property type="project" value="UniProtKB-KW"/>
</dbReference>
<name>A0A9D1PRI6_9FIRM</name>
<dbReference type="SUPFAM" id="SSF48019">
    <property type="entry name" value="post-AAA+ oligomerization domain-like"/>
    <property type="match status" value="1"/>
</dbReference>
<keyword evidence="5" id="KW-0235">DNA replication</keyword>
<keyword evidence="9" id="KW-0067">ATP-binding</keyword>
<evidence type="ECO:0000256" key="6">
    <source>
        <dbReference type="ARBA" id="ARBA00022723"/>
    </source>
</evidence>